<evidence type="ECO:0000313" key="2">
    <source>
        <dbReference type="EMBL" id="CAE8606418.1"/>
    </source>
</evidence>
<feature type="region of interest" description="Disordered" evidence="1">
    <location>
        <begin position="576"/>
        <end position="603"/>
    </location>
</feature>
<name>A0A813F120_POLGL</name>
<evidence type="ECO:0000256" key="1">
    <source>
        <dbReference type="SAM" id="MobiDB-lite"/>
    </source>
</evidence>
<dbReference type="Proteomes" id="UP000654075">
    <property type="component" value="Unassembled WGS sequence"/>
</dbReference>
<feature type="region of interest" description="Disordered" evidence="1">
    <location>
        <begin position="400"/>
        <end position="422"/>
    </location>
</feature>
<reference evidence="2" key="1">
    <citation type="submission" date="2021-02" db="EMBL/GenBank/DDBJ databases">
        <authorList>
            <person name="Dougan E. K."/>
            <person name="Rhodes N."/>
            <person name="Thang M."/>
            <person name="Chan C."/>
        </authorList>
    </citation>
    <scope>NUCLEOTIDE SEQUENCE</scope>
</reference>
<proteinExistence type="predicted"/>
<gene>
    <name evidence="2" type="ORF">PGLA1383_LOCUS24401</name>
</gene>
<comment type="caution">
    <text evidence="2">The sequence shown here is derived from an EMBL/GenBank/DDBJ whole genome shotgun (WGS) entry which is preliminary data.</text>
</comment>
<dbReference type="EMBL" id="CAJNNV010019205">
    <property type="protein sequence ID" value="CAE8606418.1"/>
    <property type="molecule type" value="Genomic_DNA"/>
</dbReference>
<evidence type="ECO:0000313" key="3">
    <source>
        <dbReference type="Proteomes" id="UP000654075"/>
    </source>
</evidence>
<organism evidence="2 3">
    <name type="scientific">Polarella glacialis</name>
    <name type="common">Dinoflagellate</name>
    <dbReference type="NCBI Taxonomy" id="89957"/>
    <lineage>
        <taxon>Eukaryota</taxon>
        <taxon>Sar</taxon>
        <taxon>Alveolata</taxon>
        <taxon>Dinophyceae</taxon>
        <taxon>Suessiales</taxon>
        <taxon>Suessiaceae</taxon>
        <taxon>Polarella</taxon>
    </lineage>
</organism>
<dbReference type="AlphaFoldDB" id="A0A813F120"/>
<protein>
    <submittedName>
        <fullName evidence="2">Uncharacterized protein</fullName>
    </submittedName>
</protein>
<keyword evidence="3" id="KW-1185">Reference proteome</keyword>
<sequence length="603" mass="65475">MAKLAEALSEAAALVPSDDRTFGSECTGILTRIKRGVGEVKKAPELLDQVPASIDAWSGVSRSSLWGVISIIPALGWHRNRLPRIGISSRKQLFATVVNDAMVGIIVELSYGHLQSKPSKDNTLAMHTQSVASRVARPFLFRIASEKAAFAKQARRVAASACRLMMICWFVFRLPVQLKDRCRWCAGFFPLLRCCDRENWHKVQFVSTDAAVRPSNESKERRSMSQARSRSLDGLDSGLLVHAALESVVCIFAANRLLNLAKDHVHWSGQAAATCKTIKLHARAGARDAALVANLVARSWPYDEAVDICARIFSRKAVHCVMVSTSSDPDFYDGASYVLNNAGLQSQPAMKHSSRKEPSVPQAVGEAARSFYSAVFAMARLPFCEDGAVGSELGRSLAGRSRAAPAEGDEVKRRNVAPTGKQSFDKADNIPIFVCEARVFLHVEQDLAISEAWMYQLAVTAITDVLKAERHVDIWQLHKRSWAIQVTIVIFGPLPLTTVLPFVQGAVGRPYSADFIAARIDCETRRGFTVATPRGIEAGAEAAGVQKGQELCLSSTMMAPLDGNISGTAAATPGQLAQTLPCGPRSEQPQGPCYGDKKFGSEP</sequence>
<accession>A0A813F120</accession>